<proteinExistence type="predicted"/>
<sequence>MTAARQDAWTSDEDLVLAELVLAYIREGNTQLQAFEEAGRRLKRTAAACGFRWNSNIRKKYKEGIELAKKQRNTNKKEKNVEAKEYVYQNSDNRKISMDYDSIVLSDAIQFFQKLENELASTERYKQENEILKNEVAVYKADKEEALKALEEMTKEFIQLKDEYRSLIVLLDKARKMAGELSDAEKINVPL</sequence>
<organism evidence="2 3">
    <name type="scientific">Lederbergia citri</name>
    <dbReference type="NCBI Taxonomy" id="2833580"/>
    <lineage>
        <taxon>Bacteria</taxon>
        <taxon>Bacillati</taxon>
        <taxon>Bacillota</taxon>
        <taxon>Bacilli</taxon>
        <taxon>Bacillales</taxon>
        <taxon>Bacillaceae</taxon>
        <taxon>Lederbergia</taxon>
    </lineage>
</organism>
<protein>
    <submittedName>
        <fullName evidence="2">RsfA family transcriptional regulator</fullName>
    </submittedName>
</protein>
<evidence type="ECO:0000313" key="3">
    <source>
        <dbReference type="Proteomes" id="UP000681414"/>
    </source>
</evidence>
<dbReference type="NCBIfam" id="TIGR02894">
    <property type="entry name" value="DNA_bind_RsfA"/>
    <property type="match status" value="1"/>
</dbReference>
<evidence type="ECO:0000256" key="1">
    <source>
        <dbReference type="SAM" id="Coils"/>
    </source>
</evidence>
<dbReference type="EMBL" id="JAGYPG010000001">
    <property type="protein sequence ID" value="MBS4193880.1"/>
    <property type="molecule type" value="Genomic_DNA"/>
</dbReference>
<name>A0A942YG10_9BACI</name>
<keyword evidence="3" id="KW-1185">Reference proteome</keyword>
<evidence type="ECO:0000313" key="2">
    <source>
        <dbReference type="EMBL" id="MBS4193880.1"/>
    </source>
</evidence>
<dbReference type="InterPro" id="IPR014243">
    <property type="entry name" value="RsfA-like"/>
</dbReference>
<dbReference type="Proteomes" id="UP000681414">
    <property type="component" value="Unassembled WGS sequence"/>
</dbReference>
<dbReference type="PANTHER" id="PTHR41302">
    <property type="entry name" value="PRESPORE-SPECIFIC TRANSCRIPTIONAL REGULATOR RSFA-RELATED"/>
    <property type="match status" value="1"/>
</dbReference>
<feature type="coiled-coil region" evidence="1">
    <location>
        <begin position="115"/>
        <end position="163"/>
    </location>
</feature>
<accession>A0A942YG10</accession>
<reference evidence="2 3" key="1">
    <citation type="submission" date="2021-05" db="EMBL/GenBank/DDBJ databases">
        <title>Novel Bacillus species.</title>
        <authorList>
            <person name="Liu G."/>
        </authorList>
    </citation>
    <scope>NUCLEOTIDE SEQUENCE [LARGE SCALE GENOMIC DNA]</scope>
    <source>
        <strain evidence="3">FJAT-49780</strain>
    </source>
</reference>
<dbReference type="Pfam" id="PF13921">
    <property type="entry name" value="Myb_DNA-bind_6"/>
    <property type="match status" value="1"/>
</dbReference>
<dbReference type="RefSeq" id="WP_213123113.1">
    <property type="nucleotide sequence ID" value="NZ_JAGYPG010000001.1"/>
</dbReference>
<gene>
    <name evidence="2" type="ORF">KHA97_02180</name>
</gene>
<dbReference type="PANTHER" id="PTHR41302:SF2">
    <property type="entry name" value="PRESPORE SPECIFIC TRANSCRIPTIONAL ACTIVATOR RSFA"/>
    <property type="match status" value="1"/>
</dbReference>
<dbReference type="AlphaFoldDB" id="A0A942YG10"/>
<keyword evidence="1" id="KW-0175">Coiled coil</keyword>
<comment type="caution">
    <text evidence="2">The sequence shown here is derived from an EMBL/GenBank/DDBJ whole genome shotgun (WGS) entry which is preliminary data.</text>
</comment>